<keyword evidence="3" id="KW-0862">Zinc</keyword>
<dbReference type="SMART" id="SM00184">
    <property type="entry name" value="RING"/>
    <property type="match status" value="1"/>
</dbReference>
<accession>A0A0D2MV70</accession>
<dbReference type="PROSITE" id="PS50089">
    <property type="entry name" value="ZF_RING_2"/>
    <property type="match status" value="1"/>
</dbReference>
<evidence type="ECO:0000256" key="5">
    <source>
        <dbReference type="SAM" id="MobiDB-lite"/>
    </source>
</evidence>
<evidence type="ECO:0000313" key="8">
    <source>
        <dbReference type="Proteomes" id="UP000054270"/>
    </source>
</evidence>
<gene>
    <name evidence="7" type="ORF">HYPSUDRAFT_130585</name>
</gene>
<dbReference type="InterPro" id="IPR017907">
    <property type="entry name" value="Znf_RING_CS"/>
</dbReference>
<dbReference type="GO" id="GO:0008270">
    <property type="term" value="F:zinc ion binding"/>
    <property type="evidence" value="ECO:0007669"/>
    <property type="project" value="UniProtKB-KW"/>
</dbReference>
<evidence type="ECO:0000256" key="1">
    <source>
        <dbReference type="ARBA" id="ARBA00022723"/>
    </source>
</evidence>
<keyword evidence="1" id="KW-0479">Metal-binding</keyword>
<dbReference type="OrthoDB" id="1630758at2759"/>
<dbReference type="PANTHER" id="PTHR10131:SF94">
    <property type="entry name" value="TNF RECEPTOR-ASSOCIATED FACTOR 4"/>
    <property type="match status" value="1"/>
</dbReference>
<keyword evidence="8" id="KW-1185">Reference proteome</keyword>
<dbReference type="Proteomes" id="UP000054270">
    <property type="component" value="Unassembled WGS sequence"/>
</dbReference>
<dbReference type="PANTHER" id="PTHR10131">
    <property type="entry name" value="TNF RECEPTOR ASSOCIATED FACTOR"/>
    <property type="match status" value="1"/>
</dbReference>
<feature type="region of interest" description="Disordered" evidence="5">
    <location>
        <begin position="110"/>
        <end position="137"/>
    </location>
</feature>
<feature type="domain" description="RING-type" evidence="6">
    <location>
        <begin position="16"/>
        <end position="55"/>
    </location>
</feature>
<dbReference type="AlphaFoldDB" id="A0A0D2MV70"/>
<dbReference type="Pfam" id="PF13923">
    <property type="entry name" value="zf-C3HC4_2"/>
    <property type="match status" value="1"/>
</dbReference>
<keyword evidence="2 4" id="KW-0863">Zinc-finger</keyword>
<name>A0A0D2MV70_HYPSF</name>
<evidence type="ECO:0000256" key="4">
    <source>
        <dbReference type="PROSITE-ProRule" id="PRU00175"/>
    </source>
</evidence>
<proteinExistence type="predicted"/>
<dbReference type="PROSITE" id="PS00518">
    <property type="entry name" value="ZF_RING_1"/>
    <property type="match status" value="1"/>
</dbReference>
<evidence type="ECO:0000313" key="7">
    <source>
        <dbReference type="EMBL" id="KJA27903.1"/>
    </source>
</evidence>
<dbReference type="OMA" id="PLTTICG"/>
<feature type="compositionally biased region" description="Acidic residues" evidence="5">
    <location>
        <begin position="118"/>
        <end position="136"/>
    </location>
</feature>
<dbReference type="Gene3D" id="3.30.40.10">
    <property type="entry name" value="Zinc/RING finger domain, C3HC4 (zinc finger)"/>
    <property type="match status" value="1"/>
</dbReference>
<reference evidence="8" key="1">
    <citation type="submission" date="2014-04" db="EMBL/GenBank/DDBJ databases">
        <title>Evolutionary Origins and Diversification of the Mycorrhizal Mutualists.</title>
        <authorList>
            <consortium name="DOE Joint Genome Institute"/>
            <consortium name="Mycorrhizal Genomics Consortium"/>
            <person name="Kohler A."/>
            <person name="Kuo A."/>
            <person name="Nagy L.G."/>
            <person name="Floudas D."/>
            <person name="Copeland A."/>
            <person name="Barry K.W."/>
            <person name="Cichocki N."/>
            <person name="Veneault-Fourrey C."/>
            <person name="LaButti K."/>
            <person name="Lindquist E.A."/>
            <person name="Lipzen A."/>
            <person name="Lundell T."/>
            <person name="Morin E."/>
            <person name="Murat C."/>
            <person name="Riley R."/>
            <person name="Ohm R."/>
            <person name="Sun H."/>
            <person name="Tunlid A."/>
            <person name="Henrissat B."/>
            <person name="Grigoriev I.V."/>
            <person name="Hibbett D.S."/>
            <person name="Martin F."/>
        </authorList>
    </citation>
    <scope>NUCLEOTIDE SEQUENCE [LARGE SCALE GENOMIC DNA]</scope>
    <source>
        <strain evidence="8">FD-334 SS-4</strain>
    </source>
</reference>
<dbReference type="InterPro" id="IPR013083">
    <property type="entry name" value="Znf_RING/FYVE/PHD"/>
</dbReference>
<dbReference type="InterPro" id="IPR001841">
    <property type="entry name" value="Znf_RING"/>
</dbReference>
<dbReference type="EMBL" id="KN817523">
    <property type="protein sequence ID" value="KJA27903.1"/>
    <property type="molecule type" value="Genomic_DNA"/>
</dbReference>
<organism evidence="7 8">
    <name type="scientific">Hypholoma sublateritium (strain FD-334 SS-4)</name>
    <dbReference type="NCBI Taxonomy" id="945553"/>
    <lineage>
        <taxon>Eukaryota</taxon>
        <taxon>Fungi</taxon>
        <taxon>Dikarya</taxon>
        <taxon>Basidiomycota</taxon>
        <taxon>Agaricomycotina</taxon>
        <taxon>Agaricomycetes</taxon>
        <taxon>Agaricomycetidae</taxon>
        <taxon>Agaricales</taxon>
        <taxon>Agaricineae</taxon>
        <taxon>Strophariaceae</taxon>
        <taxon>Hypholoma</taxon>
    </lineage>
</organism>
<evidence type="ECO:0000259" key="6">
    <source>
        <dbReference type="PROSITE" id="PS50089"/>
    </source>
</evidence>
<evidence type="ECO:0000256" key="3">
    <source>
        <dbReference type="ARBA" id="ARBA00022833"/>
    </source>
</evidence>
<dbReference type="SUPFAM" id="SSF57850">
    <property type="entry name" value="RING/U-box"/>
    <property type="match status" value="1"/>
</dbReference>
<evidence type="ECO:0000256" key="2">
    <source>
        <dbReference type="ARBA" id="ARBA00022771"/>
    </source>
</evidence>
<sequence length="353" mass="37494">MSLFNYVDPPNANLICCICRAPFTDPTTTRTCAHTFCAECILRALSHASACPIDRTPLTPADLAPADPIVRSLVDEMRVECVHSAAGCAHVGQRQDMALHLREECVYAEGRSRPEPVTEGDAEVDEAETADTDDEVGPAAPHAPLLTAAQTACPHAAFGCAYTGPVAAHLPACPYEALKGFLALHAAKTGLLAEQNVVLRHRVDTLEHTVATLRREMGATKTALGPWFRAASLPPGVAAAPSRPPPVDALAAYFPAEERRLDVAALEVGPSLEGTLAGLRESVVGLAAGVESVGRRGEIALTNETLRLGEEMMSVRAQMQGLRMQVHGLMMERNAAHEAARMGQMQMGSATKL</sequence>
<dbReference type="STRING" id="945553.A0A0D2MV70"/>
<protein>
    <recommendedName>
        <fullName evidence="6">RING-type domain-containing protein</fullName>
    </recommendedName>
</protein>